<dbReference type="InterPro" id="IPR003594">
    <property type="entry name" value="HATPase_dom"/>
</dbReference>
<keyword evidence="8" id="KW-1185">Reference proteome</keyword>
<evidence type="ECO:0000256" key="3">
    <source>
        <dbReference type="ARBA" id="ARBA00022553"/>
    </source>
</evidence>
<keyword evidence="5 7" id="KW-0418">Kinase</keyword>
<accession>A0A4Q1JIX0</accession>
<dbReference type="Pfam" id="PF02518">
    <property type="entry name" value="HATPase_c"/>
    <property type="match status" value="1"/>
</dbReference>
<dbReference type="InterPro" id="IPR004358">
    <property type="entry name" value="Sig_transdc_His_kin-like_C"/>
</dbReference>
<dbReference type="PANTHER" id="PTHR43047:SF72">
    <property type="entry name" value="OSMOSENSING HISTIDINE PROTEIN KINASE SLN1"/>
    <property type="match status" value="1"/>
</dbReference>
<evidence type="ECO:0000256" key="1">
    <source>
        <dbReference type="ARBA" id="ARBA00000085"/>
    </source>
</evidence>
<organism evidence="7 8">
    <name type="scientific">Ancylomarina salipaludis</name>
    <dbReference type="NCBI Taxonomy" id="2501299"/>
    <lineage>
        <taxon>Bacteria</taxon>
        <taxon>Pseudomonadati</taxon>
        <taxon>Bacteroidota</taxon>
        <taxon>Bacteroidia</taxon>
        <taxon>Marinilabiliales</taxon>
        <taxon>Marinifilaceae</taxon>
        <taxon>Ancylomarina</taxon>
    </lineage>
</organism>
<evidence type="ECO:0000256" key="5">
    <source>
        <dbReference type="ARBA" id="ARBA00022777"/>
    </source>
</evidence>
<protein>
    <recommendedName>
        <fullName evidence="2">histidine kinase</fullName>
        <ecNumber evidence="2">2.7.13.3</ecNumber>
    </recommendedName>
</protein>
<dbReference type="InterPro" id="IPR036890">
    <property type="entry name" value="HATPase_C_sf"/>
</dbReference>
<keyword evidence="3" id="KW-0597">Phosphoprotein</keyword>
<dbReference type="CDD" id="cd00075">
    <property type="entry name" value="HATPase"/>
    <property type="match status" value="1"/>
</dbReference>
<keyword evidence="4" id="KW-0808">Transferase</keyword>
<dbReference type="AlphaFoldDB" id="A0A4Q1JIX0"/>
<dbReference type="Gene3D" id="3.30.450.20">
    <property type="entry name" value="PAS domain"/>
    <property type="match status" value="1"/>
</dbReference>
<evidence type="ECO:0000313" key="8">
    <source>
        <dbReference type="Proteomes" id="UP000289703"/>
    </source>
</evidence>
<dbReference type="EC" id="2.7.13.3" evidence="2"/>
<dbReference type="FunFam" id="3.30.565.10:FF:000006">
    <property type="entry name" value="Sensor histidine kinase WalK"/>
    <property type="match status" value="1"/>
</dbReference>
<dbReference type="PROSITE" id="PS50109">
    <property type="entry name" value="HIS_KIN"/>
    <property type="match status" value="1"/>
</dbReference>
<reference evidence="7 8" key="1">
    <citation type="submission" date="2019-01" db="EMBL/GenBank/DDBJ databases">
        <title>Ancylomarina salipaludis sp. nov., isolated from a salt marsh.</title>
        <authorList>
            <person name="Yoon J.-H."/>
        </authorList>
    </citation>
    <scope>NUCLEOTIDE SEQUENCE [LARGE SCALE GENOMIC DNA]</scope>
    <source>
        <strain evidence="7 8">SHSM-M15</strain>
    </source>
</reference>
<comment type="catalytic activity">
    <reaction evidence="1">
        <text>ATP + protein L-histidine = ADP + protein N-phospho-L-histidine.</text>
        <dbReference type="EC" id="2.7.13.3"/>
    </reaction>
</comment>
<dbReference type="Proteomes" id="UP000289703">
    <property type="component" value="Unassembled WGS sequence"/>
</dbReference>
<dbReference type="PANTHER" id="PTHR43047">
    <property type="entry name" value="TWO-COMPONENT HISTIDINE PROTEIN KINASE"/>
    <property type="match status" value="1"/>
</dbReference>
<proteinExistence type="predicted"/>
<dbReference type="PRINTS" id="PR00344">
    <property type="entry name" value="BCTRLSENSOR"/>
</dbReference>
<dbReference type="SMART" id="SM00388">
    <property type="entry name" value="HisKA"/>
    <property type="match status" value="1"/>
</dbReference>
<dbReference type="SUPFAM" id="SSF47384">
    <property type="entry name" value="Homodimeric domain of signal transducing histidine kinase"/>
    <property type="match status" value="1"/>
</dbReference>
<evidence type="ECO:0000256" key="4">
    <source>
        <dbReference type="ARBA" id="ARBA00022679"/>
    </source>
</evidence>
<dbReference type="InterPro" id="IPR035965">
    <property type="entry name" value="PAS-like_dom_sf"/>
</dbReference>
<sequence>MKPQAKSNKGAVDLLAKANIDPSVINLIEEKHRRIEEVLEHERQLYLDLANSQPTGVYRLRISNYKKIDETRFHSTTDAPYIIEFANTRFCEILNVCFEQFQRDPGIINNLVFESDRERFIQKNIEANRNLNPFIWEGRLLVSNEIIWVHFESTPRLLANGDVVWTGVLFDITKRKKKQQDIQEKNKQLHILNAQKDKFFSIIAHDLKSPFNAIVGFTKILIEEIKLKNIEGIEKYAEIVLDSSNLAFDLLTNLMDWARSQTGRMVYKPVAFDFLDLTKETVSVFACIAKGKNIRINMDFDSKLPVCADYSMISTVLRNLISNAIKFTRSGGSVSVKAEQLAHHLKVIVKDTGVGMSEDVIPKLFRIDEKHSTSGTQDEQGTGLGLILCKDFVEKHGGQIWVESLKDVGSSFIFTLKTLSL</sequence>
<dbReference type="RefSeq" id="WP_129255622.1">
    <property type="nucleotide sequence ID" value="NZ_SAXA01000020.1"/>
</dbReference>
<dbReference type="GO" id="GO:0005886">
    <property type="term" value="C:plasma membrane"/>
    <property type="evidence" value="ECO:0007669"/>
    <property type="project" value="TreeGrafter"/>
</dbReference>
<dbReference type="InterPro" id="IPR036097">
    <property type="entry name" value="HisK_dim/P_sf"/>
</dbReference>
<dbReference type="InterPro" id="IPR003661">
    <property type="entry name" value="HisK_dim/P_dom"/>
</dbReference>
<dbReference type="Gene3D" id="1.10.287.130">
    <property type="match status" value="1"/>
</dbReference>
<evidence type="ECO:0000259" key="6">
    <source>
        <dbReference type="PROSITE" id="PS50109"/>
    </source>
</evidence>
<dbReference type="GO" id="GO:0009927">
    <property type="term" value="F:histidine phosphotransfer kinase activity"/>
    <property type="evidence" value="ECO:0007669"/>
    <property type="project" value="TreeGrafter"/>
</dbReference>
<dbReference type="InterPro" id="IPR005467">
    <property type="entry name" value="His_kinase_dom"/>
</dbReference>
<dbReference type="GO" id="GO:0000155">
    <property type="term" value="F:phosphorelay sensor kinase activity"/>
    <property type="evidence" value="ECO:0007669"/>
    <property type="project" value="InterPro"/>
</dbReference>
<comment type="caution">
    <text evidence="7">The sequence shown here is derived from an EMBL/GenBank/DDBJ whole genome shotgun (WGS) entry which is preliminary data.</text>
</comment>
<name>A0A4Q1JIX0_9BACT</name>
<dbReference type="EMBL" id="SAXA01000020">
    <property type="protein sequence ID" value="RXQ88045.1"/>
    <property type="molecule type" value="Genomic_DNA"/>
</dbReference>
<dbReference type="SUPFAM" id="SSF55874">
    <property type="entry name" value="ATPase domain of HSP90 chaperone/DNA topoisomerase II/histidine kinase"/>
    <property type="match status" value="1"/>
</dbReference>
<dbReference type="Pfam" id="PF00512">
    <property type="entry name" value="HisKA"/>
    <property type="match status" value="1"/>
</dbReference>
<dbReference type="SMART" id="SM00387">
    <property type="entry name" value="HATPase_c"/>
    <property type="match status" value="1"/>
</dbReference>
<dbReference type="Gene3D" id="3.30.565.10">
    <property type="entry name" value="Histidine kinase-like ATPase, C-terminal domain"/>
    <property type="match status" value="1"/>
</dbReference>
<dbReference type="SUPFAM" id="SSF55785">
    <property type="entry name" value="PYP-like sensor domain (PAS domain)"/>
    <property type="match status" value="1"/>
</dbReference>
<evidence type="ECO:0000313" key="7">
    <source>
        <dbReference type="EMBL" id="RXQ88045.1"/>
    </source>
</evidence>
<dbReference type="OrthoDB" id="9781208at2"/>
<dbReference type="CDD" id="cd00082">
    <property type="entry name" value="HisKA"/>
    <property type="match status" value="1"/>
</dbReference>
<gene>
    <name evidence="7" type="ORF">EO244_15630</name>
</gene>
<evidence type="ECO:0000256" key="2">
    <source>
        <dbReference type="ARBA" id="ARBA00012438"/>
    </source>
</evidence>
<feature type="domain" description="Histidine kinase" evidence="6">
    <location>
        <begin position="202"/>
        <end position="420"/>
    </location>
</feature>